<feature type="coiled-coil region" evidence="1">
    <location>
        <begin position="198"/>
        <end position="232"/>
    </location>
</feature>
<dbReference type="EMBL" id="QTJU01000006">
    <property type="protein sequence ID" value="RFM27079.1"/>
    <property type="molecule type" value="Genomic_DNA"/>
</dbReference>
<gene>
    <name evidence="3" type="ORF">DXN05_16565</name>
</gene>
<comment type="caution">
    <text evidence="3">The sequence shown here is derived from an EMBL/GenBank/DDBJ whole genome shotgun (WGS) entry which is preliminary data.</text>
</comment>
<feature type="transmembrane region" description="Helical" evidence="2">
    <location>
        <begin position="42"/>
        <end position="64"/>
    </location>
</feature>
<evidence type="ECO:0008006" key="5">
    <source>
        <dbReference type="Google" id="ProtNLM"/>
    </source>
</evidence>
<proteinExistence type="predicted"/>
<dbReference type="Proteomes" id="UP000261284">
    <property type="component" value="Unassembled WGS sequence"/>
</dbReference>
<sequence length="241" mass="27231">MDPFKQYLQQHADELDTDAPRPMVWQRIEQDINATKKAPVRLYLRWAVAASIAVLLGCMVWLVIPRHTNTVAVTTQPAVSHTPETPAMAEQPQAATEEHSTIAAHKNTNGESIRKTGTAAAKPEQVPTHPDETLVLHHLEAGFISVINMQLDKVRSMPMYAEGPQYYSSFKHQFQQLEEDEKALKRSIAKTGITDEQLSALIDIYQQKINVLKQLQNEIIKTNNAWKQHQDDQSSPSFMNI</sequence>
<keyword evidence="2" id="KW-1133">Transmembrane helix</keyword>
<keyword evidence="1" id="KW-0175">Coiled coil</keyword>
<evidence type="ECO:0000256" key="1">
    <source>
        <dbReference type="SAM" id="Coils"/>
    </source>
</evidence>
<keyword evidence="2" id="KW-0472">Membrane</keyword>
<dbReference type="RefSeq" id="WP_116848385.1">
    <property type="nucleotide sequence ID" value="NZ_QTJU01000006.1"/>
</dbReference>
<protein>
    <recommendedName>
        <fullName evidence="5">Anti-sigma factor</fullName>
    </recommendedName>
</protein>
<dbReference type="AlphaFoldDB" id="A0A3E1NGK6"/>
<keyword evidence="2" id="KW-0812">Transmembrane</keyword>
<organism evidence="3 4">
    <name type="scientific">Deminuibacter soli</name>
    <dbReference type="NCBI Taxonomy" id="2291815"/>
    <lineage>
        <taxon>Bacteria</taxon>
        <taxon>Pseudomonadati</taxon>
        <taxon>Bacteroidota</taxon>
        <taxon>Chitinophagia</taxon>
        <taxon>Chitinophagales</taxon>
        <taxon>Chitinophagaceae</taxon>
        <taxon>Deminuibacter</taxon>
    </lineage>
</organism>
<keyword evidence="4" id="KW-1185">Reference proteome</keyword>
<reference evidence="3 4" key="1">
    <citation type="submission" date="2018-08" db="EMBL/GenBank/DDBJ databases">
        <title>Chitinophagaceae sp. K23C18032701, a novel bacterium isolated from forest soil.</title>
        <authorList>
            <person name="Wang C."/>
        </authorList>
    </citation>
    <scope>NUCLEOTIDE SEQUENCE [LARGE SCALE GENOMIC DNA]</scope>
    <source>
        <strain evidence="3 4">K23C18032701</strain>
    </source>
</reference>
<dbReference type="OrthoDB" id="670374at2"/>
<accession>A0A3E1NGK6</accession>
<name>A0A3E1NGK6_9BACT</name>
<evidence type="ECO:0000313" key="4">
    <source>
        <dbReference type="Proteomes" id="UP000261284"/>
    </source>
</evidence>
<evidence type="ECO:0000256" key="2">
    <source>
        <dbReference type="SAM" id="Phobius"/>
    </source>
</evidence>
<evidence type="ECO:0000313" key="3">
    <source>
        <dbReference type="EMBL" id="RFM27079.1"/>
    </source>
</evidence>